<dbReference type="Proteomes" id="UP000094112">
    <property type="component" value="Unassembled WGS sequence"/>
</dbReference>
<reference evidence="6 7" key="1">
    <citation type="journal article" date="2016" name="Proc. Natl. Acad. Sci. U.S.A.">
        <title>Comparative genomics of biotechnologically important yeasts.</title>
        <authorList>
            <person name="Riley R."/>
            <person name="Haridas S."/>
            <person name="Wolfe K.H."/>
            <person name="Lopes M.R."/>
            <person name="Hittinger C.T."/>
            <person name="Goeker M."/>
            <person name="Salamov A.A."/>
            <person name="Wisecaver J.H."/>
            <person name="Long T.M."/>
            <person name="Calvey C.H."/>
            <person name="Aerts A.L."/>
            <person name="Barry K.W."/>
            <person name="Choi C."/>
            <person name="Clum A."/>
            <person name="Coughlan A.Y."/>
            <person name="Deshpande S."/>
            <person name="Douglass A.P."/>
            <person name="Hanson S.J."/>
            <person name="Klenk H.-P."/>
            <person name="LaButti K.M."/>
            <person name="Lapidus A."/>
            <person name="Lindquist E.A."/>
            <person name="Lipzen A.M."/>
            <person name="Meier-Kolthoff J.P."/>
            <person name="Ohm R.A."/>
            <person name="Otillar R.P."/>
            <person name="Pangilinan J.L."/>
            <person name="Peng Y."/>
            <person name="Rokas A."/>
            <person name="Rosa C.A."/>
            <person name="Scheuner C."/>
            <person name="Sibirny A.A."/>
            <person name="Slot J.C."/>
            <person name="Stielow J.B."/>
            <person name="Sun H."/>
            <person name="Kurtzman C.P."/>
            <person name="Blackwell M."/>
            <person name="Grigoriev I.V."/>
            <person name="Jeffries T.W."/>
        </authorList>
    </citation>
    <scope>NUCLEOTIDE SEQUENCE [LARGE SCALE GENOMIC DNA]</scope>
    <source>
        <strain evidence="7">ATCC 58044 / CBS 1984 / NCYC 433 / NRRL Y-366-8</strain>
    </source>
</reference>
<comment type="similarity">
    <text evidence="1 4">Belongs to the SEC5 family.</text>
</comment>
<dbReference type="GO" id="GO:0000145">
    <property type="term" value="C:exocyst"/>
    <property type="evidence" value="ECO:0007669"/>
    <property type="project" value="UniProtKB-UniRule"/>
</dbReference>
<evidence type="ECO:0000256" key="2">
    <source>
        <dbReference type="ARBA" id="ARBA00022448"/>
    </source>
</evidence>
<evidence type="ECO:0000256" key="4">
    <source>
        <dbReference type="RuleBase" id="RU365069"/>
    </source>
</evidence>
<comment type="subunit">
    <text evidence="4">Component of the exocyst complex.</text>
</comment>
<dbReference type="GO" id="GO:0006893">
    <property type="term" value="P:Golgi to plasma membrane transport"/>
    <property type="evidence" value="ECO:0007669"/>
    <property type="project" value="UniProtKB-UniRule"/>
</dbReference>
<evidence type="ECO:0000256" key="1">
    <source>
        <dbReference type="ARBA" id="ARBA00010578"/>
    </source>
</evidence>
<dbReference type="EMBL" id="KV454209">
    <property type="protein sequence ID" value="ODQ60740.1"/>
    <property type="molecule type" value="Genomic_DNA"/>
</dbReference>
<dbReference type="Pfam" id="PF15469">
    <property type="entry name" value="Sec5"/>
    <property type="match status" value="1"/>
</dbReference>
<evidence type="ECO:0000256" key="3">
    <source>
        <dbReference type="ARBA" id="ARBA00022483"/>
    </source>
</evidence>
<dbReference type="GO" id="GO:0001927">
    <property type="term" value="P:exocyst assembly"/>
    <property type="evidence" value="ECO:0007669"/>
    <property type="project" value="EnsemblFungi"/>
</dbReference>
<dbReference type="PANTHER" id="PTHR13043">
    <property type="entry name" value="EXOCYST COMPLEX COMPONENT SEC5"/>
    <property type="match status" value="1"/>
</dbReference>
<sequence>MEEEILKAYQLKTLNPQSWEEDSDEINPTNPITDKDFNDGDSYALLLSIVNKDSDLQEVHNALDPLNPHVTIQQVARERNLNGNDISKFSINSKQFNSKQFLKFIHKDDSFSQLSESLNILEGSIVERNKELRLLVEREFLRFVRSKSSLDGILSQFQKTGFNDDEVGLKSLKSSVNDANKEATLLIKPILQKKQREQKLKQALEYVEKKKLFFNLPKSFKNYINENDYDNLIHDYKNAKQLKEDNNDKIISRIWEELEMIIDTYKKTLWQSLTKDESDDDFLKSIKKLIELDVIDNPVLEWIDLKLKKFISLFNETFGKYHEKILNVQLNILSTVDEQDFTNFKSALESNRPLIDSALIIEMWLMIVKLIEKLQELVTNFIKFWNHVERFLNGTYQQRFVSNYIDPNSPYLKFEKYEIEDVKKKGETFIDLLVNKLIRFFSSTQDSLKTLHTSKTNENDGATDNFGFLPPFTNSLSALKYLPKIYTSTSEILNNLGQLAITDKTVQSLRDTSVLLSERIVGSVCASWLNDCRSFHNLENWENLNTGETLIPNLIYDYEVYVIKGLGKLLFSKLPEAKVAQIVKYPSKKILTGVQIQFLRSFDVLLESMIKKIIEENQNQTVSKDIKSHHKLLTLSNIKKLKTSVVPSTLEEFDNTFDSNLHSQNLEIYAILDKMELTIFDSYINEQRKHLSKILLTGISNTQWSSISSPPSKVSSFIYESIHLLIVVYTSVSKVSDNLIGKVLQDLLEYTSVNLLKDLREVGDFSIEGLRQVSLDVEFLKKLIGKSASQATVNNLNLVYKNVFGPRVDTKTILNSITPLLNDSLDGSRIEFNIFNN</sequence>
<keyword evidence="4" id="KW-0653">Protein transport</keyword>
<dbReference type="STRING" id="683960.A0A1E3P637"/>
<name>A0A1E3P637_WICAA</name>
<protein>
    <recommendedName>
        <fullName evidence="4">Exocyst complex component SEC5</fullName>
    </recommendedName>
</protein>
<comment type="function">
    <text evidence="4">Component of the exocyst complex involved in the docking of exocytic vesicles with fusion sites on the plasma membrane.</text>
</comment>
<accession>A0A1E3P637</accession>
<dbReference type="GO" id="GO:0015031">
    <property type="term" value="P:protein transport"/>
    <property type="evidence" value="ECO:0007669"/>
    <property type="project" value="UniProtKB-KW"/>
</dbReference>
<dbReference type="GO" id="GO:0048309">
    <property type="term" value="P:endoplasmic reticulum inheritance"/>
    <property type="evidence" value="ECO:0007669"/>
    <property type="project" value="EnsemblFungi"/>
</dbReference>
<feature type="domain" description="Exocyst complex component EXOC2/Sec5 N-terminal" evidence="5">
    <location>
        <begin position="64"/>
        <end position="833"/>
    </location>
</feature>
<keyword evidence="2 4" id="KW-0813">Transport</keyword>
<dbReference type="GeneID" id="30200400"/>
<evidence type="ECO:0000259" key="5">
    <source>
        <dbReference type="Pfam" id="PF15469"/>
    </source>
</evidence>
<evidence type="ECO:0000313" key="7">
    <source>
        <dbReference type="Proteomes" id="UP000094112"/>
    </source>
</evidence>
<gene>
    <name evidence="6" type="ORF">WICANDRAFT_61306</name>
</gene>
<dbReference type="GO" id="GO:0005935">
    <property type="term" value="C:cellular bud neck"/>
    <property type="evidence" value="ECO:0007669"/>
    <property type="project" value="EnsemblFungi"/>
</dbReference>
<dbReference type="OrthoDB" id="26242at2759"/>
<organism evidence="6 7">
    <name type="scientific">Wickerhamomyces anomalus (strain ATCC 58044 / CBS 1984 / NCYC 433 / NRRL Y-366-8)</name>
    <name type="common">Yeast</name>
    <name type="synonym">Hansenula anomala</name>
    <dbReference type="NCBI Taxonomy" id="683960"/>
    <lineage>
        <taxon>Eukaryota</taxon>
        <taxon>Fungi</taxon>
        <taxon>Dikarya</taxon>
        <taxon>Ascomycota</taxon>
        <taxon>Saccharomycotina</taxon>
        <taxon>Saccharomycetes</taxon>
        <taxon>Phaffomycetales</taxon>
        <taxon>Wickerhamomycetaceae</taxon>
        <taxon>Wickerhamomyces</taxon>
    </lineage>
</organism>
<dbReference type="PANTHER" id="PTHR13043:SF1">
    <property type="entry name" value="EXOCYST COMPLEX COMPONENT 2"/>
    <property type="match status" value="1"/>
</dbReference>
<dbReference type="RefSeq" id="XP_019039947.1">
    <property type="nucleotide sequence ID" value="XM_019183154.1"/>
</dbReference>
<keyword evidence="7" id="KW-1185">Reference proteome</keyword>
<dbReference type="GO" id="GO:0005934">
    <property type="term" value="C:cellular bud tip"/>
    <property type="evidence" value="ECO:0007669"/>
    <property type="project" value="EnsemblFungi"/>
</dbReference>
<dbReference type="InterPro" id="IPR039481">
    <property type="entry name" value="EXOC2/Sec5_N_dom"/>
</dbReference>
<keyword evidence="3 4" id="KW-0268">Exocytosis</keyword>
<proteinExistence type="inferred from homology"/>
<evidence type="ECO:0000313" key="6">
    <source>
        <dbReference type="EMBL" id="ODQ60740.1"/>
    </source>
</evidence>
<dbReference type="InterPro" id="IPR029175">
    <property type="entry name" value="EXOC2/Sec5"/>
</dbReference>
<dbReference type="AlphaFoldDB" id="A0A1E3P637"/>
<dbReference type="GO" id="GO:0000131">
    <property type="term" value="C:incipient cellular bud site"/>
    <property type="evidence" value="ECO:0007669"/>
    <property type="project" value="EnsemblFungi"/>
</dbReference>